<dbReference type="Proteomes" id="UP000050525">
    <property type="component" value="Unassembled WGS sequence"/>
</dbReference>
<comment type="caution">
    <text evidence="1">The sequence shown here is derived from an EMBL/GenBank/DDBJ whole genome shotgun (WGS) entry which is preliminary data.</text>
</comment>
<gene>
    <name evidence="1" type="ORF">Y1Q_0011674</name>
</gene>
<evidence type="ECO:0000313" key="1">
    <source>
        <dbReference type="EMBL" id="KYO18080.1"/>
    </source>
</evidence>
<accession>A0A151M0S7</accession>
<protein>
    <submittedName>
        <fullName evidence="1">Uncharacterized protein</fullName>
    </submittedName>
</protein>
<name>A0A151M0S7_ALLMI</name>
<dbReference type="EMBL" id="AKHW03006853">
    <property type="protein sequence ID" value="KYO18080.1"/>
    <property type="molecule type" value="Genomic_DNA"/>
</dbReference>
<keyword evidence="2" id="KW-1185">Reference proteome</keyword>
<evidence type="ECO:0000313" key="2">
    <source>
        <dbReference type="Proteomes" id="UP000050525"/>
    </source>
</evidence>
<proteinExistence type="predicted"/>
<sequence length="74" mass="8447">MRGNLHDPQKAQHNLKILDELLTRLRWFGYLCPTQHSAEVPKCWEKGGGQCANSICLNAHSRNCLIKVFNTEDP</sequence>
<reference evidence="1 2" key="1">
    <citation type="journal article" date="2012" name="Genome Biol.">
        <title>Sequencing three crocodilian genomes to illuminate the evolution of archosaurs and amniotes.</title>
        <authorList>
            <person name="St John J.A."/>
            <person name="Braun E.L."/>
            <person name="Isberg S.R."/>
            <person name="Miles L.G."/>
            <person name="Chong A.Y."/>
            <person name="Gongora J."/>
            <person name="Dalzell P."/>
            <person name="Moran C."/>
            <person name="Bed'hom B."/>
            <person name="Abzhanov A."/>
            <person name="Burgess S.C."/>
            <person name="Cooksey A.M."/>
            <person name="Castoe T.A."/>
            <person name="Crawford N.G."/>
            <person name="Densmore L.D."/>
            <person name="Drew J.C."/>
            <person name="Edwards S.V."/>
            <person name="Faircloth B.C."/>
            <person name="Fujita M.K."/>
            <person name="Greenwold M.J."/>
            <person name="Hoffmann F.G."/>
            <person name="Howard J.M."/>
            <person name="Iguchi T."/>
            <person name="Janes D.E."/>
            <person name="Khan S.Y."/>
            <person name="Kohno S."/>
            <person name="de Koning A.J."/>
            <person name="Lance S.L."/>
            <person name="McCarthy F.M."/>
            <person name="McCormack J.E."/>
            <person name="Merchant M.E."/>
            <person name="Peterson D.G."/>
            <person name="Pollock D.D."/>
            <person name="Pourmand N."/>
            <person name="Raney B.J."/>
            <person name="Roessler K.A."/>
            <person name="Sanford J.R."/>
            <person name="Sawyer R.H."/>
            <person name="Schmidt C.J."/>
            <person name="Triplett E.W."/>
            <person name="Tuberville T.D."/>
            <person name="Venegas-Anaya M."/>
            <person name="Howard J.T."/>
            <person name="Jarvis E.D."/>
            <person name="Guillette L.J.Jr."/>
            <person name="Glenn T.C."/>
            <person name="Green R.E."/>
            <person name="Ray D.A."/>
        </authorList>
    </citation>
    <scope>NUCLEOTIDE SEQUENCE [LARGE SCALE GENOMIC DNA]</scope>
    <source>
        <strain evidence="1">KSC_2009_1</strain>
    </source>
</reference>
<dbReference type="AlphaFoldDB" id="A0A151M0S7"/>
<organism evidence="1 2">
    <name type="scientific">Alligator mississippiensis</name>
    <name type="common">American alligator</name>
    <dbReference type="NCBI Taxonomy" id="8496"/>
    <lineage>
        <taxon>Eukaryota</taxon>
        <taxon>Metazoa</taxon>
        <taxon>Chordata</taxon>
        <taxon>Craniata</taxon>
        <taxon>Vertebrata</taxon>
        <taxon>Euteleostomi</taxon>
        <taxon>Archelosauria</taxon>
        <taxon>Archosauria</taxon>
        <taxon>Crocodylia</taxon>
        <taxon>Alligatoridae</taxon>
        <taxon>Alligatorinae</taxon>
        <taxon>Alligator</taxon>
    </lineage>
</organism>